<feature type="transmembrane region" description="Helical" evidence="6">
    <location>
        <begin position="12"/>
        <end position="32"/>
    </location>
</feature>
<dbReference type="AlphaFoldDB" id="A0A8H5T2R9"/>
<evidence type="ECO:0000256" key="1">
    <source>
        <dbReference type="ARBA" id="ARBA00004141"/>
    </source>
</evidence>
<evidence type="ECO:0000313" key="8">
    <source>
        <dbReference type="Proteomes" id="UP000567885"/>
    </source>
</evidence>
<dbReference type="Pfam" id="PF04479">
    <property type="entry name" value="RTA1"/>
    <property type="match status" value="1"/>
</dbReference>
<comment type="subcellular location">
    <subcellularLocation>
        <location evidence="1">Membrane</location>
        <topology evidence="1">Multi-pass membrane protein</topology>
    </subcellularLocation>
</comment>
<evidence type="ECO:0000313" key="7">
    <source>
        <dbReference type="EMBL" id="KAF5662157.1"/>
    </source>
</evidence>
<feature type="transmembrane region" description="Helical" evidence="6">
    <location>
        <begin position="152"/>
        <end position="176"/>
    </location>
</feature>
<protein>
    <submittedName>
        <fullName evidence="7">RTM1-like protein</fullName>
    </submittedName>
</protein>
<name>A0A8H5T2R9_FUSHE</name>
<organism evidence="7 8">
    <name type="scientific">Fusarium heterosporum</name>
    <dbReference type="NCBI Taxonomy" id="42747"/>
    <lineage>
        <taxon>Eukaryota</taxon>
        <taxon>Fungi</taxon>
        <taxon>Dikarya</taxon>
        <taxon>Ascomycota</taxon>
        <taxon>Pezizomycotina</taxon>
        <taxon>Sordariomycetes</taxon>
        <taxon>Hypocreomycetidae</taxon>
        <taxon>Hypocreales</taxon>
        <taxon>Nectriaceae</taxon>
        <taxon>Fusarium</taxon>
        <taxon>Fusarium heterosporum species complex</taxon>
    </lineage>
</organism>
<comment type="caution">
    <text evidence="7">The sequence shown here is derived from an EMBL/GenBank/DDBJ whole genome shotgun (WGS) entry which is preliminary data.</text>
</comment>
<evidence type="ECO:0000256" key="2">
    <source>
        <dbReference type="ARBA" id="ARBA00022692"/>
    </source>
</evidence>
<keyword evidence="4 6" id="KW-0472">Membrane</keyword>
<feature type="transmembrane region" description="Helical" evidence="6">
    <location>
        <begin position="116"/>
        <end position="140"/>
    </location>
</feature>
<feature type="transmembrane region" description="Helical" evidence="6">
    <location>
        <begin position="232"/>
        <end position="252"/>
    </location>
</feature>
<dbReference type="PANTHER" id="PTHR31465:SF35">
    <property type="entry name" value="RTA1 DOMAIN PROTEIN-RELATED"/>
    <property type="match status" value="1"/>
</dbReference>
<sequence length="347" mass="38443">MAALELYHYDPSFIPAIVALGLFSASTAVCLLQILRCRTWFFIPFLLGCAVEALGYAGRAISARESPHWSTVPYATQTFATLLGPTLMAATLYIIVRKLIMALDADSHALIPARVLPKVFIFGDLISMGAQLTGASMFITASSVDKKRTGQLIIVGGLAFQIYFFGFFTSILHIIHSRMLDKPTRQSASLTIPWKRWVLVIYVACGLMIARSVYRIIEYGTGPTGIVQTTEIYFYVFDACFIFIATALLNIFHPGSLATVSVEDLPDVETVIVTPSKPAPRHQPPHTSPRYAQPPPYLPTHGSLRNRGPHFNYPPSTYRTQTAYKFVLSPADSQDQQELQSICKLFV</sequence>
<feature type="transmembrane region" description="Helical" evidence="6">
    <location>
        <begin position="78"/>
        <end position="96"/>
    </location>
</feature>
<evidence type="ECO:0000256" key="3">
    <source>
        <dbReference type="ARBA" id="ARBA00022989"/>
    </source>
</evidence>
<accession>A0A8H5T2R9</accession>
<proteinExistence type="predicted"/>
<dbReference type="EMBL" id="JAAGWQ010000168">
    <property type="protein sequence ID" value="KAF5662157.1"/>
    <property type="molecule type" value="Genomic_DNA"/>
</dbReference>
<evidence type="ECO:0000256" key="5">
    <source>
        <dbReference type="SAM" id="MobiDB-lite"/>
    </source>
</evidence>
<evidence type="ECO:0000256" key="4">
    <source>
        <dbReference type="ARBA" id="ARBA00023136"/>
    </source>
</evidence>
<reference evidence="7 8" key="1">
    <citation type="submission" date="2020-05" db="EMBL/GenBank/DDBJ databases">
        <title>Identification and distribution of gene clusters putatively required for synthesis of sphingolipid metabolism inhibitors in phylogenetically diverse species of the filamentous fungus Fusarium.</title>
        <authorList>
            <person name="Kim H.-S."/>
            <person name="Busman M."/>
            <person name="Brown D.W."/>
            <person name="Divon H."/>
            <person name="Uhlig S."/>
            <person name="Proctor R.H."/>
        </authorList>
    </citation>
    <scope>NUCLEOTIDE SEQUENCE [LARGE SCALE GENOMIC DNA]</scope>
    <source>
        <strain evidence="7 8">NRRL 20693</strain>
    </source>
</reference>
<evidence type="ECO:0000256" key="6">
    <source>
        <dbReference type="SAM" id="Phobius"/>
    </source>
</evidence>
<feature type="transmembrane region" description="Helical" evidence="6">
    <location>
        <begin position="39"/>
        <end position="58"/>
    </location>
</feature>
<keyword evidence="2 6" id="KW-0812">Transmembrane</keyword>
<dbReference type="OrthoDB" id="3358017at2759"/>
<feature type="transmembrane region" description="Helical" evidence="6">
    <location>
        <begin position="197"/>
        <end position="217"/>
    </location>
</feature>
<feature type="region of interest" description="Disordered" evidence="5">
    <location>
        <begin position="275"/>
        <end position="299"/>
    </location>
</feature>
<dbReference type="PANTHER" id="PTHR31465">
    <property type="entry name" value="PROTEIN RTA1-RELATED"/>
    <property type="match status" value="1"/>
</dbReference>
<dbReference type="GO" id="GO:0016020">
    <property type="term" value="C:membrane"/>
    <property type="evidence" value="ECO:0007669"/>
    <property type="project" value="UniProtKB-SubCell"/>
</dbReference>
<gene>
    <name evidence="7" type="ORF">FHETE_8047</name>
</gene>
<dbReference type="Proteomes" id="UP000567885">
    <property type="component" value="Unassembled WGS sequence"/>
</dbReference>
<keyword evidence="8" id="KW-1185">Reference proteome</keyword>
<keyword evidence="3 6" id="KW-1133">Transmembrane helix</keyword>
<dbReference type="InterPro" id="IPR007568">
    <property type="entry name" value="RTA1"/>
</dbReference>